<comment type="caution">
    <text evidence="1">The sequence shown here is derived from an EMBL/GenBank/DDBJ whole genome shotgun (WGS) entry which is preliminary data.</text>
</comment>
<dbReference type="RefSeq" id="WP_106596258.1">
    <property type="nucleotide sequence ID" value="NZ_PYAS01000007.1"/>
</dbReference>
<accession>A0A2P8G1C1</accession>
<organism evidence="1 2">
    <name type="scientific">Dyadobacter jiangsuensis</name>
    <dbReference type="NCBI Taxonomy" id="1591085"/>
    <lineage>
        <taxon>Bacteria</taxon>
        <taxon>Pseudomonadati</taxon>
        <taxon>Bacteroidota</taxon>
        <taxon>Cytophagia</taxon>
        <taxon>Cytophagales</taxon>
        <taxon>Spirosomataceae</taxon>
        <taxon>Dyadobacter</taxon>
    </lineage>
</organism>
<dbReference type="EMBL" id="PYAS01000007">
    <property type="protein sequence ID" value="PSL27757.1"/>
    <property type="molecule type" value="Genomic_DNA"/>
</dbReference>
<dbReference type="AlphaFoldDB" id="A0A2P8G1C1"/>
<name>A0A2P8G1C1_9BACT</name>
<reference evidence="1 2" key="1">
    <citation type="submission" date="2018-03" db="EMBL/GenBank/DDBJ databases">
        <title>Genomic Encyclopedia of Archaeal and Bacterial Type Strains, Phase II (KMG-II): from individual species to whole genera.</title>
        <authorList>
            <person name="Goeker M."/>
        </authorList>
    </citation>
    <scope>NUCLEOTIDE SEQUENCE [LARGE SCALE GENOMIC DNA]</scope>
    <source>
        <strain evidence="1 2">DSM 29057</strain>
    </source>
</reference>
<dbReference type="Proteomes" id="UP000241964">
    <property type="component" value="Unassembled WGS sequence"/>
</dbReference>
<proteinExistence type="predicted"/>
<protein>
    <submittedName>
        <fullName evidence="1">Uncharacterized protein</fullName>
    </submittedName>
</protein>
<keyword evidence="2" id="KW-1185">Reference proteome</keyword>
<gene>
    <name evidence="1" type="ORF">CLV60_10722</name>
</gene>
<sequence>MMNETVKLYERIVMNIGELIEVSGYRNDYLAGKLGLTTVNFSAKKKRKTFTLEEIRKLAYIIDNDDVQDYLLALEMDARQGEETITHEEFSKLMGWK</sequence>
<dbReference type="OrthoDB" id="963045at2"/>
<evidence type="ECO:0000313" key="1">
    <source>
        <dbReference type="EMBL" id="PSL27757.1"/>
    </source>
</evidence>
<evidence type="ECO:0000313" key="2">
    <source>
        <dbReference type="Proteomes" id="UP000241964"/>
    </source>
</evidence>